<dbReference type="Proteomes" id="UP000008041">
    <property type="component" value="Segment"/>
</dbReference>
<evidence type="ECO:0000313" key="1">
    <source>
        <dbReference type="EMBL" id="AFU62134.1"/>
    </source>
</evidence>
<keyword evidence="2" id="KW-1185">Reference proteome</keyword>
<accession>K4IBE8</accession>
<name>K4IBE8_9CAUD</name>
<dbReference type="RefSeq" id="YP_006990195.1">
    <property type="nucleotide sequence ID" value="NC_019414.1"/>
</dbReference>
<evidence type="ECO:0000313" key="2">
    <source>
        <dbReference type="Proteomes" id="UP000008041"/>
    </source>
</evidence>
<dbReference type="GeneID" id="13996988"/>
<proteinExistence type="predicted"/>
<sequence length="45" mass="5186">MELAGYSIAKEYSVEELAELLAELEHHERRQVLELADKIAASHYE</sequence>
<dbReference type="KEGG" id="vg:13996988"/>
<reference evidence="1 2" key="1">
    <citation type="submission" date="2012-06" db="EMBL/GenBank/DDBJ databases">
        <authorList>
            <person name="Smith M.C.M."/>
            <person name="Hendrix R."/>
            <person name="Hatfull G.F."/>
        </authorList>
    </citation>
    <scope>NUCLEOTIDE SEQUENCE [LARGE SCALE GENOMIC DNA]</scope>
</reference>
<gene>
    <name evidence="1" type="ORF">R4_78</name>
</gene>
<dbReference type="EMBL" id="JX182370">
    <property type="protein sequence ID" value="AFU62134.1"/>
    <property type="molecule type" value="Genomic_DNA"/>
</dbReference>
<protein>
    <submittedName>
        <fullName evidence="1">Uncharacterized protein</fullName>
    </submittedName>
</protein>
<organism evidence="1 2">
    <name type="scientific">Streptomyces phage R4</name>
    <dbReference type="NCBI Taxonomy" id="10732"/>
    <lineage>
        <taxon>Viruses</taxon>
        <taxon>Duplodnaviria</taxon>
        <taxon>Heunggongvirae</taxon>
        <taxon>Uroviricota</taxon>
        <taxon>Caudoviricetes</taxon>
        <taxon>Arquatrovirinae</taxon>
        <taxon>Arequatrovirus</taxon>
        <taxon>Arequatrovirus R4</taxon>
    </lineage>
</organism>